<evidence type="ECO:0000313" key="2">
    <source>
        <dbReference type="EMBL" id="KAB2770042.1"/>
    </source>
</evidence>
<evidence type="ECO:0000259" key="1">
    <source>
        <dbReference type="PROSITE" id="PS51186"/>
    </source>
</evidence>
<dbReference type="EMBL" id="WBWS01000009">
    <property type="protein sequence ID" value="KAB2770042.1"/>
    <property type="molecule type" value="Genomic_DNA"/>
</dbReference>
<dbReference type="PANTHER" id="PTHR41700:SF1">
    <property type="entry name" value="N-ACETYLTRANSFERASE DOMAIN-CONTAINING PROTEIN"/>
    <property type="match status" value="1"/>
</dbReference>
<gene>
    <name evidence="2" type="ORF">F9L04_10565</name>
    <name evidence="3" type="ORF">F9L06_15640</name>
    <name evidence="4" type="ORF">IH622_15835</name>
</gene>
<proteinExistence type="predicted"/>
<accession>A0A011V4G5</accession>
<dbReference type="CDD" id="cd04301">
    <property type="entry name" value="NAT_SF"/>
    <property type="match status" value="1"/>
</dbReference>
<evidence type="ECO:0000313" key="6">
    <source>
        <dbReference type="Proteomes" id="UP000481876"/>
    </source>
</evidence>
<evidence type="ECO:0000313" key="3">
    <source>
        <dbReference type="EMBL" id="KAB2796190.1"/>
    </source>
</evidence>
<dbReference type="EMBL" id="WBWX01000005">
    <property type="protein sequence ID" value="KAB2796190.1"/>
    <property type="molecule type" value="Genomic_DNA"/>
</dbReference>
<protein>
    <submittedName>
        <fullName evidence="4">GNAT family N-acetyltransferase</fullName>
    </submittedName>
</protein>
<dbReference type="GO" id="GO:0016747">
    <property type="term" value="F:acyltransferase activity, transferring groups other than amino-acyl groups"/>
    <property type="evidence" value="ECO:0007669"/>
    <property type="project" value="InterPro"/>
</dbReference>
<reference evidence="4" key="2">
    <citation type="submission" date="2020-09" db="EMBL/GenBank/DDBJ databases">
        <authorList>
            <person name="Dalcin Martins P."/>
        </authorList>
    </citation>
    <scope>NUCLEOTIDE SEQUENCE</scope>
    <source>
        <strain evidence="4">MAG47</strain>
    </source>
</reference>
<organism evidence="4 7">
    <name type="scientific">Brucella anthropi</name>
    <name type="common">Ochrobactrum anthropi</name>
    <dbReference type="NCBI Taxonomy" id="529"/>
    <lineage>
        <taxon>Bacteria</taxon>
        <taxon>Pseudomonadati</taxon>
        <taxon>Pseudomonadota</taxon>
        <taxon>Alphaproteobacteria</taxon>
        <taxon>Hyphomicrobiales</taxon>
        <taxon>Brucellaceae</taxon>
        <taxon>Brucella/Ochrobactrum group</taxon>
        <taxon>Brucella</taxon>
    </lineage>
</organism>
<dbReference type="RefSeq" id="WP_010660634.1">
    <property type="nucleotide sequence ID" value="NZ_CP064062.1"/>
</dbReference>
<evidence type="ECO:0000313" key="5">
    <source>
        <dbReference type="Proteomes" id="UP000441102"/>
    </source>
</evidence>
<reference evidence="5 6" key="1">
    <citation type="submission" date="2019-09" db="EMBL/GenBank/DDBJ databases">
        <title>Taxonomic organization of the family Brucellaceae based on a phylogenomic approach.</title>
        <authorList>
            <person name="Leclercq S."/>
            <person name="Cloeckaert A."/>
            <person name="Zygmunt M.S."/>
        </authorList>
    </citation>
    <scope>NUCLEOTIDE SEQUENCE [LARGE SCALE GENOMIC DNA]</scope>
    <source>
        <strain evidence="3 5">CCUG 34461</strain>
        <strain evidence="2 6">LMG 3313</strain>
    </source>
</reference>
<dbReference type="EMBL" id="JACZKO010000040">
    <property type="protein sequence ID" value="MBE0562275.1"/>
    <property type="molecule type" value="Genomic_DNA"/>
</dbReference>
<evidence type="ECO:0000313" key="4">
    <source>
        <dbReference type="EMBL" id="MBE0562275.1"/>
    </source>
</evidence>
<dbReference type="InterPro" id="IPR000182">
    <property type="entry name" value="GNAT_dom"/>
</dbReference>
<reference evidence="4" key="3">
    <citation type="submission" date="2020-10" db="EMBL/GenBank/DDBJ databases">
        <title>Enrichment of novel Verrucomicrobia, Bacteroidetes and Krumholzibacteria in an oxygen-limited, methane- and iron-fed bioreactor inoculated with Bothnian Sea sediments.</title>
        <authorList>
            <person name="Martins P.D."/>
            <person name="de Jong A."/>
            <person name="Lenstra W.K."/>
            <person name="van Helmond N.A.G.M."/>
            <person name="Slomp C.P."/>
            <person name="Jetten M.S.M."/>
            <person name="Welte C.U."/>
            <person name="Rasigraf O."/>
        </authorList>
    </citation>
    <scope>NUCLEOTIDE SEQUENCE</scope>
    <source>
        <strain evidence="4">MAG47</strain>
    </source>
</reference>
<dbReference type="Proteomes" id="UP000481876">
    <property type="component" value="Unassembled WGS sequence"/>
</dbReference>
<dbReference type="Proteomes" id="UP000441102">
    <property type="component" value="Unassembled WGS sequence"/>
</dbReference>
<comment type="caution">
    <text evidence="4">The sequence shown here is derived from an EMBL/GenBank/DDBJ whole genome shotgun (WGS) entry which is preliminary data.</text>
</comment>
<dbReference type="InterPro" id="IPR038764">
    <property type="entry name" value="GNAT_N_AcTrfase_prd"/>
</dbReference>
<dbReference type="Pfam" id="PF00583">
    <property type="entry name" value="Acetyltransf_1"/>
    <property type="match status" value="1"/>
</dbReference>
<name>A0A011V4G5_BRUAN</name>
<dbReference type="SUPFAM" id="SSF55729">
    <property type="entry name" value="Acyl-CoA N-acyltransferases (Nat)"/>
    <property type="match status" value="1"/>
</dbReference>
<evidence type="ECO:0000313" key="7">
    <source>
        <dbReference type="Proteomes" id="UP000642265"/>
    </source>
</evidence>
<dbReference type="InterPro" id="IPR016181">
    <property type="entry name" value="Acyl_CoA_acyltransferase"/>
</dbReference>
<feature type="domain" description="N-acetyltransferase" evidence="1">
    <location>
        <begin position="4"/>
        <end position="150"/>
    </location>
</feature>
<dbReference type="GeneID" id="61314392"/>
<dbReference type="PROSITE" id="PS51186">
    <property type="entry name" value="GNAT"/>
    <property type="match status" value="1"/>
</dbReference>
<dbReference type="PANTHER" id="PTHR41700">
    <property type="entry name" value="GCN5-RELATED N-ACETYLTRANSFERASE"/>
    <property type="match status" value="1"/>
</dbReference>
<dbReference type="Proteomes" id="UP000642265">
    <property type="component" value="Unassembled WGS sequence"/>
</dbReference>
<dbReference type="AlphaFoldDB" id="A0A011V4G5"/>
<sequence length="234" mass="25814">MSEILVRELASLDEMKDSETVQRLVWGDDDPVDASDLLLAIQHEGGLVAGAFDGGKMIGFIFGFPSATPGVQHSHRLAVLPEARGLKLGARMKWFQRDWCLARGITHVRWTYDPIRAVNASLNIASLGATSSTYHIDYYGPMVGINSGLPSDRIVADWQLDDLRVEARSRGQKLEFPADARRVKIPGDIDRLLAIDPAAAMNARLSLREQLLTAFDEGKRIVGFDPQATTYLLV</sequence>
<keyword evidence="4" id="KW-0808">Transferase</keyword>
<dbReference type="Gene3D" id="3.40.630.30">
    <property type="match status" value="1"/>
</dbReference>